<dbReference type="SUPFAM" id="SSF51206">
    <property type="entry name" value="cAMP-binding domain-like"/>
    <property type="match status" value="1"/>
</dbReference>
<dbReference type="InterPro" id="IPR000595">
    <property type="entry name" value="cNMP-bd_dom"/>
</dbReference>
<name>A0ABP9R8P5_9PSEU</name>
<accession>A0ABP9R8P5</accession>
<dbReference type="InterPro" id="IPR000644">
    <property type="entry name" value="CBS_dom"/>
</dbReference>
<dbReference type="InterPro" id="IPR046342">
    <property type="entry name" value="CBS_dom_sf"/>
</dbReference>
<dbReference type="Pfam" id="PF10335">
    <property type="entry name" value="DUF294_C"/>
    <property type="match status" value="1"/>
</dbReference>
<evidence type="ECO:0008006" key="6">
    <source>
        <dbReference type="Google" id="ProtNLM"/>
    </source>
</evidence>
<dbReference type="Gene3D" id="2.60.120.10">
    <property type="entry name" value="Jelly Rolls"/>
    <property type="match status" value="1"/>
</dbReference>
<feature type="domain" description="Cyclic nucleotide-binding" evidence="2">
    <location>
        <begin position="51"/>
        <end position="105"/>
    </location>
</feature>
<dbReference type="Proteomes" id="UP001428817">
    <property type="component" value="Unassembled WGS sequence"/>
</dbReference>
<dbReference type="InterPro" id="IPR005105">
    <property type="entry name" value="GlnD_Uridyltrans_N"/>
</dbReference>
<dbReference type="Pfam" id="PF03445">
    <property type="entry name" value="DUF294"/>
    <property type="match status" value="1"/>
</dbReference>
<proteinExistence type="predicted"/>
<reference evidence="5" key="1">
    <citation type="journal article" date="2019" name="Int. J. Syst. Evol. Microbiol.">
        <title>The Global Catalogue of Microorganisms (GCM) 10K type strain sequencing project: providing services to taxonomists for standard genome sequencing and annotation.</title>
        <authorList>
            <consortium name="The Broad Institute Genomics Platform"/>
            <consortium name="The Broad Institute Genome Sequencing Center for Infectious Disease"/>
            <person name="Wu L."/>
            <person name="Ma J."/>
        </authorList>
    </citation>
    <scope>NUCLEOTIDE SEQUENCE [LARGE SCALE GENOMIC DNA]</scope>
    <source>
        <strain evidence="5">JCM 18303</strain>
    </source>
</reference>
<protein>
    <recommendedName>
        <fullName evidence="6">CBS domain-containing protein</fullName>
    </recommendedName>
</protein>
<dbReference type="PROSITE" id="PS51371">
    <property type="entry name" value="CBS"/>
    <property type="match status" value="1"/>
</dbReference>
<feature type="domain" description="CBS" evidence="3">
    <location>
        <begin position="154"/>
        <end position="211"/>
    </location>
</feature>
<dbReference type="Pfam" id="PF00571">
    <property type="entry name" value="CBS"/>
    <property type="match status" value="1"/>
</dbReference>
<evidence type="ECO:0000313" key="5">
    <source>
        <dbReference type="Proteomes" id="UP001428817"/>
    </source>
</evidence>
<evidence type="ECO:0000259" key="3">
    <source>
        <dbReference type="PROSITE" id="PS51371"/>
    </source>
</evidence>
<keyword evidence="1" id="KW-0129">CBS domain</keyword>
<dbReference type="CDD" id="cd00038">
    <property type="entry name" value="CAP_ED"/>
    <property type="match status" value="1"/>
</dbReference>
<sequence>MTCVDPAELTAFLAKHPPFDSLGDAALRAVAEGSRVDRFADGELVLDAFRDPSVEVFVVLEGRVRLWNDADDRGGGPDEIVPPGGVFGFSAMLTESSVGPRAVAVGEVRVARIPSALAGPVFTSRRGARFLAGMVSAARRPAVAPTYSTVDELIINPPLVVEPSTPVDEVARLMTERRAPCAVVQFPDGALGLITDSLLRTWVLVEGRPPSTPAQVVADRSVPVTVLGDSAAEALLLLLERDAEFLLVTDRAGKPRGVICPRDFAVSPTTAGVSLHERLRRAGSVDDLACHAKAIPAVLADLLSRGLASGRVIAVYSTVVDTLVRRAIGFVFAERADLSVDAFTWLSLGSNGRREAVLSSDVDSAVAFQGAVTPAEITRYREAFGDVYGVLARAGLSGDEHGAIARHPLFARTNDDWWAAGLEWRAAPEEHNGAMMTSLMVDGRPIHGDPGLPAVTRVFGDLRASPGTMRLLLRESLSKRAKSRSTRHLLTRQPDTFDIKAHALLPIVNIARWAALSVGSAALPTTERLRAAAGSTMLPEEHASTLVEVFGVLQRLRLRYQLMQQQAGDRPCDLITMNRMSSIDRCLLSQAVREISSVQRRMDNVSRFVPAEGWAAPEPAR</sequence>
<organism evidence="4 5">
    <name type="scientific">Pseudonocardia eucalypti</name>
    <dbReference type="NCBI Taxonomy" id="648755"/>
    <lineage>
        <taxon>Bacteria</taxon>
        <taxon>Bacillati</taxon>
        <taxon>Actinomycetota</taxon>
        <taxon>Actinomycetes</taxon>
        <taxon>Pseudonocardiales</taxon>
        <taxon>Pseudonocardiaceae</taxon>
        <taxon>Pseudonocardia</taxon>
    </lineage>
</organism>
<comment type="caution">
    <text evidence="4">The sequence shown here is derived from an EMBL/GenBank/DDBJ whole genome shotgun (WGS) entry which is preliminary data.</text>
</comment>
<evidence type="ECO:0000313" key="4">
    <source>
        <dbReference type="EMBL" id="GAA5173148.1"/>
    </source>
</evidence>
<dbReference type="PROSITE" id="PS50042">
    <property type="entry name" value="CNMP_BINDING_3"/>
    <property type="match status" value="1"/>
</dbReference>
<evidence type="ECO:0000256" key="1">
    <source>
        <dbReference type="PROSITE-ProRule" id="PRU00703"/>
    </source>
</evidence>
<dbReference type="InterPro" id="IPR018490">
    <property type="entry name" value="cNMP-bd_dom_sf"/>
</dbReference>
<dbReference type="SUPFAM" id="SSF54631">
    <property type="entry name" value="CBS-domain pair"/>
    <property type="match status" value="1"/>
</dbReference>
<dbReference type="Gene3D" id="3.10.580.10">
    <property type="entry name" value="CBS-domain"/>
    <property type="match status" value="1"/>
</dbReference>
<dbReference type="EMBL" id="BAABJP010000055">
    <property type="protein sequence ID" value="GAA5173148.1"/>
    <property type="molecule type" value="Genomic_DNA"/>
</dbReference>
<keyword evidence="5" id="KW-1185">Reference proteome</keyword>
<evidence type="ECO:0000259" key="2">
    <source>
        <dbReference type="PROSITE" id="PS50042"/>
    </source>
</evidence>
<dbReference type="InterPro" id="IPR018821">
    <property type="entry name" value="DUF294_put_nucleoTrafse_sb-bd"/>
</dbReference>
<dbReference type="InterPro" id="IPR014710">
    <property type="entry name" value="RmlC-like_jellyroll"/>
</dbReference>
<dbReference type="CDD" id="cd05401">
    <property type="entry name" value="NT_GlnE_GlnD_like"/>
    <property type="match status" value="1"/>
</dbReference>
<gene>
    <name evidence="4" type="ORF">GCM10023321_74100</name>
</gene>